<evidence type="ECO:0000313" key="2">
    <source>
        <dbReference type="EMBL" id="AAK88264.2"/>
    </source>
</evidence>
<dbReference type="PATRIC" id="fig|176299.10.peg.2544"/>
<keyword evidence="1" id="KW-1133">Transmembrane helix</keyword>
<dbReference type="OrthoDB" id="6400545at2"/>
<organism evidence="2 3">
    <name type="scientific">Agrobacterium fabrum (strain C58 / ATCC 33970)</name>
    <name type="common">Agrobacterium tumefaciens (strain C58)</name>
    <dbReference type="NCBI Taxonomy" id="176299"/>
    <lineage>
        <taxon>Bacteria</taxon>
        <taxon>Pseudomonadati</taxon>
        <taxon>Pseudomonadota</taxon>
        <taxon>Alphaproteobacteria</taxon>
        <taxon>Hyphomicrobiales</taxon>
        <taxon>Rhizobiaceae</taxon>
        <taxon>Rhizobium/Agrobacterium group</taxon>
        <taxon>Agrobacterium</taxon>
        <taxon>Agrobacterium tumefaciens complex</taxon>
    </lineage>
</organism>
<dbReference type="EMBL" id="AE007869">
    <property type="protein sequence ID" value="AAK88264.2"/>
    <property type="molecule type" value="Genomic_DNA"/>
</dbReference>
<reference evidence="2 3" key="1">
    <citation type="journal article" date="2001" name="Science">
        <title>The genome of the natural genetic engineer Agrobacterium tumefaciens C58.</title>
        <authorList>
            <person name="Wood D.W."/>
            <person name="Setubal J.C."/>
            <person name="Kaul R."/>
            <person name="Monks D.E."/>
            <person name="Kitajima J.P."/>
            <person name="Okura V.K."/>
            <person name="Zhou Y."/>
            <person name="Chen L."/>
            <person name="Wood G.E."/>
            <person name="Almeida N.F.Jr."/>
            <person name="Woo L."/>
            <person name="Chen Y."/>
            <person name="Paulsen I.T."/>
            <person name="Eisen J.A."/>
            <person name="Karp P.D."/>
            <person name="Bovee D.Sr."/>
            <person name="Chapman P."/>
            <person name="Clendenning J."/>
            <person name="Deatherage G."/>
            <person name="Gillet W."/>
            <person name="Grant C."/>
            <person name="Kutyavin T."/>
            <person name="Levy R."/>
            <person name="Li M.J."/>
            <person name="McClelland E."/>
            <person name="Palmieri A."/>
            <person name="Raymond C."/>
            <person name="Rouse G."/>
            <person name="Saenphimmachak C."/>
            <person name="Wu Z."/>
            <person name="Romero P."/>
            <person name="Gordon D."/>
            <person name="Zhang S."/>
            <person name="Yoo H."/>
            <person name="Tao Y."/>
            <person name="Biddle P."/>
            <person name="Jung M."/>
            <person name="Krespan W."/>
            <person name="Perry M."/>
            <person name="Gordon-Kamm B."/>
            <person name="Liao L."/>
            <person name="Kim S."/>
            <person name="Hendrick C."/>
            <person name="Zhao Z.Y."/>
            <person name="Dolan M."/>
            <person name="Chumley F."/>
            <person name="Tingey S.V."/>
            <person name="Tomb J.F."/>
            <person name="Gordon M.P."/>
            <person name="Olson M.V."/>
            <person name="Nester E.W."/>
        </authorList>
    </citation>
    <scope>NUCLEOTIDE SEQUENCE [LARGE SCALE GENOMIC DNA]</scope>
    <source>
        <strain evidence="3">C58 / ATCC 33970</strain>
    </source>
</reference>
<dbReference type="EnsemblBacteria" id="AAK88264">
    <property type="protein sequence ID" value="AAK88264"/>
    <property type="gene ID" value="Atu2533"/>
</dbReference>
<name>A9CHP0_AGRFC</name>
<evidence type="ECO:0000313" key="3">
    <source>
        <dbReference type="Proteomes" id="UP000000813"/>
    </source>
</evidence>
<protein>
    <recommendedName>
        <fullName evidence="4">Transmembrane protein</fullName>
    </recommendedName>
</protein>
<dbReference type="AlphaFoldDB" id="A9CHP0"/>
<dbReference type="KEGG" id="atu:Atu2533"/>
<keyword evidence="3" id="KW-1185">Reference proteome</keyword>
<keyword evidence="1" id="KW-0812">Transmembrane</keyword>
<feature type="transmembrane region" description="Helical" evidence="1">
    <location>
        <begin position="27"/>
        <end position="47"/>
    </location>
</feature>
<evidence type="ECO:0008006" key="4">
    <source>
        <dbReference type="Google" id="ProtNLM"/>
    </source>
</evidence>
<evidence type="ECO:0000256" key="1">
    <source>
        <dbReference type="SAM" id="Phobius"/>
    </source>
</evidence>
<sequence length="149" mass="16599">MYLQWPIPILAKPHADERNPMPERSSVAVPAAIFLVAGASLLLAACASTVMKSYIGAPITSVMLDYGPPDNIYSLGPGQQAYQWRKNKTQAVAGSSSGEVRTTRRGERYEVSETPGYIERIDCYYTFYTRNSGSEWYVTSFRQPSLECE</sequence>
<reference evidence="2 3" key="2">
    <citation type="journal article" date="2001" name="Science">
        <title>Genome sequence of the plant pathogen and biotechnology agent Agrobacterium tumefaciens C58.</title>
        <authorList>
            <person name="Goodner B."/>
            <person name="Hinkle G."/>
            <person name="Gattung S."/>
            <person name="Miller N."/>
            <person name="Blanchard M."/>
            <person name="Qurollo B."/>
            <person name="Goldman B.S."/>
            <person name="Cao Y."/>
            <person name="Askenazi M."/>
            <person name="Halling C."/>
            <person name="Mullin L."/>
            <person name="Houmiel K."/>
            <person name="Gordon J."/>
            <person name="Vaudin M."/>
            <person name="Iartchouk O."/>
            <person name="Epp A."/>
            <person name="Liu F."/>
            <person name="Wollam C."/>
            <person name="Allinger M."/>
            <person name="Doughty D."/>
            <person name="Scott C."/>
            <person name="Lappas C."/>
            <person name="Markelz B."/>
            <person name="Flanagan C."/>
            <person name="Crowell C."/>
            <person name="Gurson J."/>
            <person name="Lomo C."/>
            <person name="Sear C."/>
            <person name="Strub G."/>
            <person name="Cielo C."/>
            <person name="Slater S."/>
        </authorList>
    </citation>
    <scope>NUCLEOTIDE SEQUENCE [LARGE SCALE GENOMIC DNA]</scope>
    <source>
        <strain evidence="3">C58 / ATCC 33970</strain>
    </source>
</reference>
<keyword evidence="1" id="KW-0472">Membrane</keyword>
<dbReference type="HOGENOM" id="CLU_160468_0_0_5"/>
<proteinExistence type="predicted"/>
<dbReference type="eggNOG" id="ENOG5033DHT">
    <property type="taxonomic scope" value="Bacteria"/>
</dbReference>
<accession>A9CHP0</accession>
<dbReference type="Proteomes" id="UP000000813">
    <property type="component" value="Chromosome circular"/>
</dbReference>
<gene>
    <name evidence="2" type="ordered locus">Atu2533</name>
</gene>